<dbReference type="STRING" id="50990.A0A4Y7QNY4"/>
<protein>
    <recommendedName>
        <fullName evidence="6">Nucleosome assembly protein</fullName>
    </recommendedName>
</protein>
<evidence type="ECO:0000256" key="1">
    <source>
        <dbReference type="ARBA" id="ARBA00009947"/>
    </source>
</evidence>
<feature type="compositionally biased region" description="Acidic residues" evidence="3">
    <location>
        <begin position="236"/>
        <end position="254"/>
    </location>
</feature>
<dbReference type="SUPFAM" id="SSF143113">
    <property type="entry name" value="NAP-like"/>
    <property type="match status" value="1"/>
</dbReference>
<dbReference type="Pfam" id="PF00956">
    <property type="entry name" value="NAP"/>
    <property type="match status" value="1"/>
</dbReference>
<dbReference type="InterPro" id="IPR002164">
    <property type="entry name" value="NAP_family"/>
</dbReference>
<dbReference type="AlphaFoldDB" id="A0A4Y7QNY4"/>
<dbReference type="OrthoDB" id="19419at2759"/>
<dbReference type="InterPro" id="IPR037231">
    <property type="entry name" value="NAP-like_sf"/>
</dbReference>
<feature type="region of interest" description="Disordered" evidence="3">
    <location>
        <begin position="231"/>
        <end position="266"/>
    </location>
</feature>
<organism evidence="4 5">
    <name type="scientific">Rickenella mellea</name>
    <dbReference type="NCBI Taxonomy" id="50990"/>
    <lineage>
        <taxon>Eukaryota</taxon>
        <taxon>Fungi</taxon>
        <taxon>Dikarya</taxon>
        <taxon>Basidiomycota</taxon>
        <taxon>Agaricomycotina</taxon>
        <taxon>Agaricomycetes</taxon>
        <taxon>Hymenochaetales</taxon>
        <taxon>Rickenellaceae</taxon>
        <taxon>Rickenella</taxon>
    </lineage>
</organism>
<gene>
    <name evidence="4" type="ORF">BD410DRAFT_760374</name>
</gene>
<dbReference type="GO" id="GO:0006334">
    <property type="term" value="P:nucleosome assembly"/>
    <property type="evidence" value="ECO:0007669"/>
    <property type="project" value="InterPro"/>
</dbReference>
<dbReference type="Proteomes" id="UP000294933">
    <property type="component" value="Unassembled WGS sequence"/>
</dbReference>
<dbReference type="Gene3D" id="3.30.1120.90">
    <property type="entry name" value="Nucleosome assembly protein"/>
    <property type="match status" value="1"/>
</dbReference>
<dbReference type="PANTHER" id="PTHR11875">
    <property type="entry name" value="TESTIS-SPECIFIC Y-ENCODED PROTEIN"/>
    <property type="match status" value="1"/>
</dbReference>
<evidence type="ECO:0008006" key="6">
    <source>
        <dbReference type="Google" id="ProtNLM"/>
    </source>
</evidence>
<dbReference type="VEuPathDB" id="FungiDB:BD410DRAFT_760374"/>
<name>A0A4Y7QNY4_9AGAM</name>
<sequence length="266" mass="30212">MVGKKRGSPGADEEKNPFDVEIGPEIMDKLNAVKADISRVELALERHAQKKLVPAYEKRRTVVKTVPKFWPVALLNNPTIGMTVQHADDQKALAYLEDIWVIRDDAEPRTFIIEFHFSENPYFKDSVLKKVYKYIPPPSAKDDVADENGITQSMIDFEWERDVEPQATKIQWKDDSKNLTKLHPLVLEDGDVSDLGSFFNFFETAKDEADIGIIIANEIYPEAIDWFTGVAGAGELDSDEDDEDEDDDEADEIDLEKPQPKKQKKA</sequence>
<evidence type="ECO:0000313" key="5">
    <source>
        <dbReference type="Proteomes" id="UP000294933"/>
    </source>
</evidence>
<reference evidence="4 5" key="1">
    <citation type="submission" date="2018-06" db="EMBL/GenBank/DDBJ databases">
        <title>A transcriptomic atlas of mushroom development highlights an independent origin of complex multicellularity.</title>
        <authorList>
            <consortium name="DOE Joint Genome Institute"/>
            <person name="Krizsan K."/>
            <person name="Almasi E."/>
            <person name="Merenyi Z."/>
            <person name="Sahu N."/>
            <person name="Viragh M."/>
            <person name="Koszo T."/>
            <person name="Mondo S."/>
            <person name="Kiss B."/>
            <person name="Balint B."/>
            <person name="Kues U."/>
            <person name="Barry K."/>
            <person name="Hegedus J.C."/>
            <person name="Henrissat B."/>
            <person name="Johnson J."/>
            <person name="Lipzen A."/>
            <person name="Ohm R."/>
            <person name="Nagy I."/>
            <person name="Pangilinan J."/>
            <person name="Yan J."/>
            <person name="Xiong Y."/>
            <person name="Grigoriev I.V."/>
            <person name="Hibbett D.S."/>
            <person name="Nagy L.G."/>
        </authorList>
    </citation>
    <scope>NUCLEOTIDE SEQUENCE [LARGE SCALE GENOMIC DNA]</scope>
    <source>
        <strain evidence="4 5">SZMC22713</strain>
    </source>
</reference>
<dbReference type="GO" id="GO:0005634">
    <property type="term" value="C:nucleus"/>
    <property type="evidence" value="ECO:0007669"/>
    <property type="project" value="InterPro"/>
</dbReference>
<dbReference type="EMBL" id="ML170157">
    <property type="protein sequence ID" value="TDL28772.1"/>
    <property type="molecule type" value="Genomic_DNA"/>
</dbReference>
<evidence type="ECO:0000256" key="2">
    <source>
        <dbReference type="RuleBase" id="RU003876"/>
    </source>
</evidence>
<evidence type="ECO:0000313" key="4">
    <source>
        <dbReference type="EMBL" id="TDL28772.1"/>
    </source>
</evidence>
<comment type="similarity">
    <text evidence="1 2">Belongs to the nucleosome assembly protein (NAP) family.</text>
</comment>
<evidence type="ECO:0000256" key="3">
    <source>
        <dbReference type="SAM" id="MobiDB-lite"/>
    </source>
</evidence>
<keyword evidence="5" id="KW-1185">Reference proteome</keyword>
<proteinExistence type="inferred from homology"/>
<accession>A0A4Y7QNY4</accession>